<evidence type="ECO:0000313" key="2">
    <source>
        <dbReference type="EMBL" id="VVE21187.1"/>
    </source>
</evidence>
<organism evidence="2 3">
    <name type="scientific">Pandoraea terrae</name>
    <dbReference type="NCBI Taxonomy" id="1537710"/>
    <lineage>
        <taxon>Bacteria</taxon>
        <taxon>Pseudomonadati</taxon>
        <taxon>Pseudomonadota</taxon>
        <taxon>Betaproteobacteria</taxon>
        <taxon>Burkholderiales</taxon>
        <taxon>Burkholderiaceae</taxon>
        <taxon>Pandoraea</taxon>
    </lineage>
</organism>
<protein>
    <recommendedName>
        <fullName evidence="4">DUF2946 domain-containing protein</fullName>
    </recommendedName>
</protein>
<keyword evidence="3" id="KW-1185">Reference proteome</keyword>
<reference evidence="2 3" key="1">
    <citation type="submission" date="2019-08" db="EMBL/GenBank/DDBJ databases">
        <authorList>
            <person name="Peeters C."/>
        </authorList>
    </citation>
    <scope>NUCLEOTIDE SEQUENCE [LARGE SCALE GENOMIC DNA]</scope>
    <source>
        <strain evidence="2 3">LMG 30175</strain>
    </source>
</reference>
<gene>
    <name evidence="2" type="ORF">PTE30175_03063</name>
</gene>
<evidence type="ECO:0000313" key="3">
    <source>
        <dbReference type="Proteomes" id="UP000414233"/>
    </source>
</evidence>
<proteinExistence type="predicted"/>
<dbReference type="EMBL" id="CABPRZ010000012">
    <property type="protein sequence ID" value="VVE21187.1"/>
    <property type="molecule type" value="Genomic_DNA"/>
</dbReference>
<dbReference type="AlphaFoldDB" id="A0A5E4W860"/>
<name>A0A5E4W860_9BURK</name>
<feature type="region of interest" description="Disordered" evidence="1">
    <location>
        <begin position="53"/>
        <end position="82"/>
    </location>
</feature>
<sequence>MRKLRLHRVAIGIALLAILLASLMPAIAQWRAALTADPFAVYCATQASADAPATARSAHASPGPHAEQTALTGEGHEGHGHTLASADHWEKCGYCTLLAHQPLFTTVFATPGLDAPQGADAALSAPAPFHPRMPFPAARARAPPLLAS</sequence>
<evidence type="ECO:0000256" key="1">
    <source>
        <dbReference type="SAM" id="MobiDB-lite"/>
    </source>
</evidence>
<dbReference type="RefSeq" id="WP_191629081.1">
    <property type="nucleotide sequence ID" value="NZ_CABPRZ010000012.1"/>
</dbReference>
<dbReference type="Pfam" id="PF11162">
    <property type="entry name" value="DUF2946"/>
    <property type="match status" value="1"/>
</dbReference>
<dbReference type="InterPro" id="IPR021333">
    <property type="entry name" value="DUF2946"/>
</dbReference>
<dbReference type="Proteomes" id="UP000414233">
    <property type="component" value="Unassembled WGS sequence"/>
</dbReference>
<accession>A0A5E4W860</accession>
<evidence type="ECO:0008006" key="4">
    <source>
        <dbReference type="Google" id="ProtNLM"/>
    </source>
</evidence>